<accession>A0A921NBJ4</accession>
<reference evidence="12" key="2">
    <citation type="submission" date="2021-09" db="EMBL/GenBank/DDBJ databases">
        <authorList>
            <person name="Gilroy R."/>
        </authorList>
    </citation>
    <scope>NUCLEOTIDE SEQUENCE</scope>
    <source>
        <strain evidence="12">CHK160-4876</strain>
    </source>
</reference>
<dbReference type="Gene3D" id="6.10.340.10">
    <property type="match status" value="1"/>
</dbReference>
<gene>
    <name evidence="12" type="ORF">K8V30_02415</name>
</gene>
<dbReference type="PANTHER" id="PTHR32089">
    <property type="entry name" value="METHYL-ACCEPTING CHEMOTAXIS PROTEIN MCPB"/>
    <property type="match status" value="1"/>
</dbReference>
<reference evidence="12" key="1">
    <citation type="journal article" date="2021" name="PeerJ">
        <title>Extensive microbial diversity within the chicken gut microbiome revealed by metagenomics and culture.</title>
        <authorList>
            <person name="Gilroy R."/>
            <person name="Ravi A."/>
            <person name="Getino M."/>
            <person name="Pursley I."/>
            <person name="Horton D.L."/>
            <person name="Alikhan N.F."/>
            <person name="Baker D."/>
            <person name="Gharbi K."/>
            <person name="Hall N."/>
            <person name="Watson M."/>
            <person name="Adriaenssens E.M."/>
            <person name="Foster-Nyarko E."/>
            <person name="Jarju S."/>
            <person name="Secka A."/>
            <person name="Antonio M."/>
            <person name="Oren A."/>
            <person name="Chaudhuri R.R."/>
            <person name="La Ragione R."/>
            <person name="Hildebrand F."/>
            <person name="Pallen M.J."/>
        </authorList>
    </citation>
    <scope>NUCLEOTIDE SEQUENCE</scope>
    <source>
        <strain evidence="12">CHK160-4876</strain>
    </source>
</reference>
<dbReference type="EMBL" id="DYTV01000028">
    <property type="protein sequence ID" value="HJH10543.1"/>
    <property type="molecule type" value="Genomic_DNA"/>
</dbReference>
<evidence type="ECO:0000256" key="1">
    <source>
        <dbReference type="ARBA" id="ARBA00004651"/>
    </source>
</evidence>
<dbReference type="GO" id="GO:0005886">
    <property type="term" value="C:plasma membrane"/>
    <property type="evidence" value="ECO:0007669"/>
    <property type="project" value="UniProtKB-SubCell"/>
</dbReference>
<protein>
    <submittedName>
        <fullName evidence="12">Methyl-accepting chemotaxis protein</fullName>
    </submittedName>
</protein>
<dbReference type="SUPFAM" id="SSF103190">
    <property type="entry name" value="Sensory domain-like"/>
    <property type="match status" value="1"/>
</dbReference>
<keyword evidence="2" id="KW-1003">Cell membrane</keyword>
<dbReference type="Gene3D" id="1.10.287.950">
    <property type="entry name" value="Methyl-accepting chemotaxis protein"/>
    <property type="match status" value="1"/>
</dbReference>
<evidence type="ECO:0000256" key="9">
    <source>
        <dbReference type="SAM" id="Phobius"/>
    </source>
</evidence>
<comment type="subcellular location">
    <subcellularLocation>
        <location evidence="1">Cell membrane</location>
        <topology evidence="1">Multi-pass membrane protein</topology>
    </subcellularLocation>
</comment>
<dbReference type="InterPro" id="IPR003660">
    <property type="entry name" value="HAMP_dom"/>
</dbReference>
<evidence type="ECO:0000256" key="5">
    <source>
        <dbReference type="ARBA" id="ARBA00023136"/>
    </source>
</evidence>
<comment type="similarity">
    <text evidence="7">Belongs to the methyl-accepting chemotaxis (MCP) protein family.</text>
</comment>
<evidence type="ECO:0000259" key="10">
    <source>
        <dbReference type="PROSITE" id="PS50111"/>
    </source>
</evidence>
<evidence type="ECO:0000256" key="6">
    <source>
        <dbReference type="ARBA" id="ARBA00023224"/>
    </source>
</evidence>
<evidence type="ECO:0000256" key="8">
    <source>
        <dbReference type="PROSITE-ProRule" id="PRU00284"/>
    </source>
</evidence>
<organism evidence="12 13">
    <name type="scientific">Metalysinibacillus jejuensis</name>
    <dbReference type="NCBI Taxonomy" id="914327"/>
    <lineage>
        <taxon>Bacteria</taxon>
        <taxon>Bacillati</taxon>
        <taxon>Bacillota</taxon>
        <taxon>Bacilli</taxon>
        <taxon>Bacillales</taxon>
        <taxon>Caryophanaceae</taxon>
        <taxon>Metalysinibacillus</taxon>
    </lineage>
</organism>
<keyword evidence="4 9" id="KW-1133">Transmembrane helix</keyword>
<dbReference type="PRINTS" id="PR00260">
    <property type="entry name" value="CHEMTRNSDUCR"/>
</dbReference>
<dbReference type="PROSITE" id="PS50885">
    <property type="entry name" value="HAMP"/>
    <property type="match status" value="1"/>
</dbReference>
<dbReference type="GO" id="GO:0006935">
    <property type="term" value="P:chemotaxis"/>
    <property type="evidence" value="ECO:0007669"/>
    <property type="project" value="InterPro"/>
</dbReference>
<dbReference type="GO" id="GO:0004888">
    <property type="term" value="F:transmembrane signaling receptor activity"/>
    <property type="evidence" value="ECO:0007669"/>
    <property type="project" value="InterPro"/>
</dbReference>
<keyword evidence="5 9" id="KW-0472">Membrane</keyword>
<keyword evidence="3 9" id="KW-0812">Transmembrane</keyword>
<comment type="caution">
    <text evidence="12">The sequence shown here is derived from an EMBL/GenBank/DDBJ whole genome shotgun (WGS) entry which is preliminary data.</text>
</comment>
<keyword evidence="6 8" id="KW-0807">Transducer</keyword>
<dbReference type="InterPro" id="IPR033463">
    <property type="entry name" value="sCache_3"/>
</dbReference>
<dbReference type="CDD" id="cd11386">
    <property type="entry name" value="MCP_signal"/>
    <property type="match status" value="1"/>
</dbReference>
<dbReference type="SUPFAM" id="SSF58104">
    <property type="entry name" value="Methyl-accepting chemotaxis protein (MCP) signaling domain"/>
    <property type="match status" value="1"/>
</dbReference>
<dbReference type="Proteomes" id="UP000700212">
    <property type="component" value="Unassembled WGS sequence"/>
</dbReference>
<dbReference type="AlphaFoldDB" id="A0A921NBJ4"/>
<sequence>MSLRTKLNVLVMSFILLISLILGVVTYVQSDKLMRNNYEMSVTKLSNLSYSLLDEKLPGDWAIKNNELYKGTEKITNHVALIDDLGQQMDGGVTVFQGTKGLITTLELDGQRLTGKDADPVVIEAVMNKGETYIGEADVVGTKYLTLYSPLKNAQGDIVGMWFVGEIIDEINQILISFITKIVVVMIVVLLIAFVVSSLLTGRILRPLARMKEQIQTIAAGEGDLTKQLDITAKDEIGEVAQGFNQMIASLRTMMTNIASTATDVTHASNSLTTSASTTSAATEQVTTTMQAVAGGAEQSVTSITESVTALQEMAVGVQQVAETTATISDATSTTSKEALEGNEALNRVREQMNAINTSSKQVATAIGKLDEQSNEIGNIVAVITGIADQTNLLALNAAIEAARAGEQGKGFAVVADEVRKLAEQSKHSADQIASLITQIQTDTKSVIKAIEGNARETAAGMDVVVDTQQGFAKIKNSIDSVNAQIHEVSAVTEQMSAGVEEITASAEEVARISGTISDNMIHVASSSEEQLAAMTDIDRAAQEMARMSASLQQLINRFTY</sequence>
<proteinExistence type="inferred from homology"/>
<dbReference type="SMART" id="SM00304">
    <property type="entry name" value="HAMP"/>
    <property type="match status" value="1"/>
</dbReference>
<feature type="domain" description="HAMP" evidence="11">
    <location>
        <begin position="202"/>
        <end position="256"/>
    </location>
</feature>
<dbReference type="PANTHER" id="PTHR32089:SF112">
    <property type="entry name" value="LYSOZYME-LIKE PROTEIN-RELATED"/>
    <property type="match status" value="1"/>
</dbReference>
<dbReference type="Pfam" id="PF00015">
    <property type="entry name" value="MCPsignal"/>
    <property type="match status" value="1"/>
</dbReference>
<dbReference type="CDD" id="cd06225">
    <property type="entry name" value="HAMP"/>
    <property type="match status" value="1"/>
</dbReference>
<feature type="transmembrane region" description="Helical" evidence="9">
    <location>
        <begin position="7"/>
        <end position="28"/>
    </location>
</feature>
<evidence type="ECO:0000256" key="2">
    <source>
        <dbReference type="ARBA" id="ARBA00022475"/>
    </source>
</evidence>
<evidence type="ECO:0000256" key="3">
    <source>
        <dbReference type="ARBA" id="ARBA00022692"/>
    </source>
</evidence>
<evidence type="ECO:0000256" key="4">
    <source>
        <dbReference type="ARBA" id="ARBA00022989"/>
    </source>
</evidence>
<dbReference type="Pfam" id="PF17202">
    <property type="entry name" value="sCache_3_3"/>
    <property type="match status" value="1"/>
</dbReference>
<dbReference type="InterPro" id="IPR004090">
    <property type="entry name" value="Chemotax_Me-accpt_rcpt"/>
</dbReference>
<dbReference type="Pfam" id="PF00672">
    <property type="entry name" value="HAMP"/>
    <property type="match status" value="1"/>
</dbReference>
<feature type="transmembrane region" description="Helical" evidence="9">
    <location>
        <begin position="182"/>
        <end position="202"/>
    </location>
</feature>
<evidence type="ECO:0000313" key="12">
    <source>
        <dbReference type="EMBL" id="HJH10543.1"/>
    </source>
</evidence>
<evidence type="ECO:0000313" key="13">
    <source>
        <dbReference type="Proteomes" id="UP000700212"/>
    </source>
</evidence>
<dbReference type="InterPro" id="IPR029151">
    <property type="entry name" value="Sensor-like_sf"/>
</dbReference>
<feature type="domain" description="Methyl-accepting transducer" evidence="10">
    <location>
        <begin position="275"/>
        <end position="511"/>
    </location>
</feature>
<dbReference type="SMART" id="SM00283">
    <property type="entry name" value="MA"/>
    <property type="match status" value="1"/>
</dbReference>
<dbReference type="InterPro" id="IPR004089">
    <property type="entry name" value="MCPsignal_dom"/>
</dbReference>
<evidence type="ECO:0000256" key="7">
    <source>
        <dbReference type="ARBA" id="ARBA00029447"/>
    </source>
</evidence>
<name>A0A921NBJ4_9BACL</name>
<dbReference type="PROSITE" id="PS50111">
    <property type="entry name" value="CHEMOTAXIS_TRANSDUC_2"/>
    <property type="match status" value="1"/>
</dbReference>
<evidence type="ECO:0000259" key="11">
    <source>
        <dbReference type="PROSITE" id="PS50885"/>
    </source>
</evidence>
<dbReference type="GO" id="GO:0007165">
    <property type="term" value="P:signal transduction"/>
    <property type="evidence" value="ECO:0007669"/>
    <property type="project" value="UniProtKB-KW"/>
</dbReference>